<proteinExistence type="predicted"/>
<dbReference type="Proteomes" id="UP000002484">
    <property type="component" value="Chromosome"/>
</dbReference>
<dbReference type="eggNOG" id="COG3804">
    <property type="taxonomic scope" value="Bacteria"/>
</dbReference>
<dbReference type="InParanoid" id="E3J878"/>
<keyword evidence="3" id="KW-1185">Reference proteome</keyword>
<dbReference type="RefSeq" id="WP_013426389.1">
    <property type="nucleotide sequence ID" value="NC_014666.1"/>
</dbReference>
<dbReference type="SUPFAM" id="SSF51735">
    <property type="entry name" value="NAD(P)-binding Rossmann-fold domains"/>
    <property type="match status" value="1"/>
</dbReference>
<reference evidence="2 3" key="1">
    <citation type="submission" date="2010-10" db="EMBL/GenBank/DDBJ databases">
        <title>Complete sequence of Frankia sp. EuI1c.</title>
        <authorList>
            <consortium name="US DOE Joint Genome Institute"/>
            <person name="Lucas S."/>
            <person name="Copeland A."/>
            <person name="Lapidus A."/>
            <person name="Cheng J.-F."/>
            <person name="Bruce D."/>
            <person name="Goodwin L."/>
            <person name="Pitluck S."/>
            <person name="Chertkov O."/>
            <person name="Detter J.C."/>
            <person name="Han C."/>
            <person name="Tapia R."/>
            <person name="Land M."/>
            <person name="Hauser L."/>
            <person name="Jeffries C."/>
            <person name="Kyrpides N."/>
            <person name="Ivanova N."/>
            <person name="Mikhailova N."/>
            <person name="Beauchemin N."/>
            <person name="Sen A."/>
            <person name="Sur S.A."/>
            <person name="Gtari M."/>
            <person name="Wall L."/>
            <person name="Tisa L."/>
            <person name="Woyke T."/>
        </authorList>
    </citation>
    <scope>NUCLEOTIDE SEQUENCE [LARGE SCALE GENOMIC DNA]</scope>
    <source>
        <strain evidence="3">DSM 45817 / CECT 9037 / EuI1c</strain>
    </source>
</reference>
<accession>E3J878</accession>
<dbReference type="Gene3D" id="3.40.50.720">
    <property type="entry name" value="NAD(P)-binding Rossmann-like Domain"/>
    <property type="match status" value="1"/>
</dbReference>
<evidence type="ECO:0000313" key="2">
    <source>
        <dbReference type="EMBL" id="ADP83271.1"/>
    </source>
</evidence>
<dbReference type="KEGG" id="fri:FraEuI1c_5283"/>
<protein>
    <submittedName>
        <fullName evidence="2">Dihydrodipicolinate reductase</fullName>
    </submittedName>
</protein>
<dbReference type="OrthoDB" id="4759936at2"/>
<evidence type="ECO:0000313" key="3">
    <source>
        <dbReference type="Proteomes" id="UP000002484"/>
    </source>
</evidence>
<dbReference type="HOGENOM" id="CLU_050509_0_0_11"/>
<organism evidence="2 3">
    <name type="scientific">Pseudofrankia inefficax (strain DSM 45817 / CECT 9037 / DDB 130130 / EuI1c)</name>
    <name type="common">Frankia inefficax</name>
    <dbReference type="NCBI Taxonomy" id="298654"/>
    <lineage>
        <taxon>Bacteria</taxon>
        <taxon>Bacillati</taxon>
        <taxon>Actinomycetota</taxon>
        <taxon>Actinomycetes</taxon>
        <taxon>Frankiales</taxon>
        <taxon>Frankiaceae</taxon>
        <taxon>Pseudofrankia</taxon>
    </lineage>
</organism>
<feature type="domain" description="2,4-diaminopentanoate dehydrogenase C-terminal" evidence="1">
    <location>
        <begin position="206"/>
        <end position="343"/>
    </location>
</feature>
<dbReference type="InterPro" id="IPR036291">
    <property type="entry name" value="NAD(P)-bd_dom_sf"/>
</dbReference>
<dbReference type="STRING" id="298654.FraEuI1c_5283"/>
<dbReference type="InterPro" id="IPR045760">
    <property type="entry name" value="DAP_DH_C"/>
</dbReference>
<dbReference type="EMBL" id="CP002299">
    <property type="protein sequence ID" value="ADP83271.1"/>
    <property type="molecule type" value="Genomic_DNA"/>
</dbReference>
<dbReference type="CDD" id="cd24146">
    <property type="entry name" value="nat-AmDH_N_like"/>
    <property type="match status" value="1"/>
</dbReference>
<evidence type="ECO:0000259" key="1">
    <source>
        <dbReference type="Pfam" id="PF19328"/>
    </source>
</evidence>
<dbReference type="AlphaFoldDB" id="E3J878"/>
<gene>
    <name evidence="2" type="ordered locus">FraEuI1c_5283</name>
</gene>
<dbReference type="Pfam" id="PF19328">
    <property type="entry name" value="DAP_DH_C"/>
    <property type="match status" value="1"/>
</dbReference>
<name>E3J878_PSEI1</name>
<sequence>MAYRVIQWATGTVAKEAVLGVLGRPDLELVGAWTHSADKDGRDLGDLYGLGELGVRVSADKEAVLATQADAVLFMVGRNWVDTPEESFDDLLQILRSGKNVVNLWWPTLVYPRGLAGDYYERLERAAQEGGSTFCTIGMDPGYGTGALGLSALGLSREVRQVRLHQVMNNAFWEGPGITKFFGFGQLDTAGTPILQPGVTTSYHETTIHLLADALGVTVDEIVEENSVIYSDVAFDVASGHIPQGTICGLRYDVKGMVGGEPLIVVGHLERLREHDFADFDFQGDGYRAEVTGEPCIRLDMKISALPDFVGDPIAVASAMSAVNAVPRVCAAPAGVTSLLDLPPFPSKNTTIKS</sequence>